<reference evidence="4" key="1">
    <citation type="submission" date="2018-12" db="EMBL/GenBank/DDBJ databases">
        <title>Dusodibacter welbiota gen. nov., sp. nov., isolated from human faeces and emended description of the Oscillibacter genus.</title>
        <authorList>
            <person name="Le Roy T."/>
            <person name="Van der Smissen P."/>
            <person name="Delzenne N."/>
            <person name="Muccioli G."/>
            <person name="Collet J.F."/>
            <person name="Cani P.D."/>
        </authorList>
    </citation>
    <scope>NUCLEOTIDE SEQUENCE [LARGE SCALE GENOMIC DNA]</scope>
    <source>
        <strain evidence="4">J115</strain>
    </source>
</reference>
<evidence type="ECO:0000313" key="3">
    <source>
        <dbReference type="EMBL" id="QCI60717.1"/>
    </source>
</evidence>
<dbReference type="Gene3D" id="3.30.70.260">
    <property type="match status" value="1"/>
</dbReference>
<evidence type="ECO:0000259" key="2">
    <source>
        <dbReference type="PROSITE" id="PS51671"/>
    </source>
</evidence>
<dbReference type="Pfam" id="PF13740">
    <property type="entry name" value="ACT_6"/>
    <property type="match status" value="1"/>
</dbReference>
<proteinExistence type="inferred from homology"/>
<dbReference type="RefSeq" id="WP_025544749.1">
    <property type="nucleotide sequence ID" value="NZ_CP034413.3"/>
</dbReference>
<dbReference type="PANTHER" id="PTHR34875:SF6">
    <property type="entry name" value="UPF0237 PROTEIN MJ1558"/>
    <property type="match status" value="1"/>
</dbReference>
<dbReference type="PANTHER" id="PTHR34875">
    <property type="entry name" value="UPF0237 PROTEIN MJ1558"/>
    <property type="match status" value="1"/>
</dbReference>
<accession>A0A4D7B2T1</accession>
<dbReference type="Proteomes" id="UP000298642">
    <property type="component" value="Chromosome"/>
</dbReference>
<feature type="domain" description="ACT" evidence="2">
    <location>
        <begin position="4"/>
        <end position="82"/>
    </location>
</feature>
<gene>
    <name evidence="3" type="ORF">EIO64_17135</name>
</gene>
<dbReference type="HAMAP" id="MF_01054">
    <property type="entry name" value="UPF0237"/>
    <property type="match status" value="1"/>
</dbReference>
<dbReference type="PROSITE" id="PS51671">
    <property type="entry name" value="ACT"/>
    <property type="match status" value="1"/>
</dbReference>
<dbReference type="KEGG" id="obj:EIO64_17135"/>
<dbReference type="InterPro" id="IPR045865">
    <property type="entry name" value="ACT-like_dom_sf"/>
</dbReference>
<dbReference type="InterPro" id="IPR002912">
    <property type="entry name" value="ACT_dom"/>
</dbReference>
<name>A0A4D7B2T1_9FIRM</name>
<organism evidence="3 4">
    <name type="scientific">Dysosmobacter welbionis</name>
    <dbReference type="NCBI Taxonomy" id="2093857"/>
    <lineage>
        <taxon>Bacteria</taxon>
        <taxon>Bacillati</taxon>
        <taxon>Bacillota</taxon>
        <taxon>Clostridia</taxon>
        <taxon>Eubacteriales</taxon>
        <taxon>Oscillospiraceae</taxon>
        <taxon>Dysosmobacter</taxon>
    </lineage>
</organism>
<dbReference type="EMBL" id="CP034413">
    <property type="protein sequence ID" value="QCI60717.1"/>
    <property type="molecule type" value="Genomic_DNA"/>
</dbReference>
<dbReference type="GeneID" id="89520887"/>
<protein>
    <recommendedName>
        <fullName evidence="1">UPF0237 protein EIO64_17135</fullName>
    </recommendedName>
</protein>
<evidence type="ECO:0000313" key="4">
    <source>
        <dbReference type="Proteomes" id="UP000298642"/>
    </source>
</evidence>
<comment type="similarity">
    <text evidence="1">Belongs to the UPF0237 family.</text>
</comment>
<dbReference type="InterPro" id="IPR022986">
    <property type="entry name" value="UPF0237_ACT"/>
</dbReference>
<dbReference type="NCBIfam" id="NF001220">
    <property type="entry name" value="PRK00194.1"/>
    <property type="match status" value="1"/>
</dbReference>
<keyword evidence="4" id="KW-1185">Reference proteome</keyword>
<sequence>MNAIVTVVGQDKVGIIAAVCALLAEHNVNILDISQTILQGSFTMVMAVDVGAAKVSVGELRDLLEQLGQKMEISIRIQREEIFDAMHRI</sequence>
<dbReference type="CDD" id="cd04872">
    <property type="entry name" value="ACT_1ZPV"/>
    <property type="match status" value="1"/>
</dbReference>
<dbReference type="SUPFAM" id="SSF55021">
    <property type="entry name" value="ACT-like"/>
    <property type="match status" value="1"/>
</dbReference>
<dbReference type="InterPro" id="IPR050990">
    <property type="entry name" value="UPF0237/GcvR_regulator"/>
</dbReference>
<dbReference type="AlphaFoldDB" id="A0A4D7B2T1"/>
<evidence type="ECO:0000256" key="1">
    <source>
        <dbReference type="HAMAP-Rule" id="MF_01054"/>
    </source>
</evidence>